<evidence type="ECO:0000256" key="1">
    <source>
        <dbReference type="SAM" id="MobiDB-lite"/>
    </source>
</evidence>
<dbReference type="Proteomes" id="UP000022835">
    <property type="component" value="Unassembled WGS sequence"/>
</dbReference>
<comment type="caution">
    <text evidence="2">The sequence shown here is derived from an EMBL/GenBank/DDBJ whole genome shotgun (WGS) entry which is preliminary data.</text>
</comment>
<evidence type="ECO:0000313" key="2">
    <source>
        <dbReference type="EMBL" id="KDE97033.1"/>
    </source>
</evidence>
<accession>A0A064CE81</accession>
<dbReference type="AlphaFoldDB" id="A0A064CE81"/>
<sequence length="65" mass="6816">MNDDAMSTNVTGTASARFSSVGGGGHSSAWARAVKYIANRPAKNISSLDSHTIVPTETMFGRLSE</sequence>
<dbReference type="EMBL" id="JALN02000002">
    <property type="protein sequence ID" value="KDE97033.1"/>
    <property type="molecule type" value="Genomic_DNA"/>
</dbReference>
<proteinExistence type="predicted"/>
<reference evidence="2" key="1">
    <citation type="submission" date="2014-05" db="EMBL/GenBank/DDBJ databases">
        <title>Genome sequence of Mycobacterium aromaticivorans strain JS19b1T (= DSM 45407T).</title>
        <authorList>
            <person name="Kwak Y."/>
            <person name="Park G.-S."/>
            <person name="Li Q.X."/>
            <person name="Lee S.-E."/>
            <person name="Shin J.-H."/>
        </authorList>
    </citation>
    <scope>NUCLEOTIDE SEQUENCE [LARGE SCALE GENOMIC DNA]</scope>
    <source>
        <strain evidence="2">JS19b1</strain>
    </source>
</reference>
<gene>
    <name evidence="2" type="ORF">Y900_027430</name>
</gene>
<evidence type="ECO:0000313" key="3">
    <source>
        <dbReference type="Proteomes" id="UP000022835"/>
    </source>
</evidence>
<organism evidence="2 3">
    <name type="scientific">Mycolicibacterium aromaticivorans JS19b1 = JCM 16368</name>
    <dbReference type="NCBI Taxonomy" id="1440774"/>
    <lineage>
        <taxon>Bacteria</taxon>
        <taxon>Bacillati</taxon>
        <taxon>Actinomycetota</taxon>
        <taxon>Actinomycetes</taxon>
        <taxon>Mycobacteriales</taxon>
        <taxon>Mycobacteriaceae</taxon>
        <taxon>Mycolicibacterium</taxon>
    </lineage>
</organism>
<feature type="compositionally biased region" description="Polar residues" evidence="1">
    <location>
        <begin position="1"/>
        <end position="18"/>
    </location>
</feature>
<protein>
    <submittedName>
        <fullName evidence="2">Uncharacterized protein</fullName>
    </submittedName>
</protein>
<feature type="region of interest" description="Disordered" evidence="1">
    <location>
        <begin position="1"/>
        <end position="27"/>
    </location>
</feature>
<keyword evidence="3" id="KW-1185">Reference proteome</keyword>
<name>A0A064CE81_9MYCO</name>